<reference evidence="2 3" key="2">
    <citation type="submission" date="2020-08" db="EMBL/GenBank/DDBJ databases">
        <authorList>
            <person name="Partida-Martinez L."/>
            <person name="Huntemann M."/>
            <person name="Clum A."/>
            <person name="Wang J."/>
            <person name="Palaniappan K."/>
            <person name="Ritter S."/>
            <person name="Chen I.-M."/>
            <person name="Stamatis D."/>
            <person name="Reddy T."/>
            <person name="O'Malley R."/>
            <person name="Daum C."/>
            <person name="Shapiro N."/>
            <person name="Ivanova N."/>
            <person name="Kyrpides N."/>
            <person name="Woyke T."/>
        </authorList>
    </citation>
    <scope>NUCLEOTIDE SEQUENCE [LARGE SCALE GENOMIC DNA]</scope>
    <source>
        <strain evidence="2 3">RAS26</strain>
    </source>
</reference>
<dbReference type="InterPro" id="IPR011989">
    <property type="entry name" value="ARM-like"/>
</dbReference>
<dbReference type="Pfam" id="PF13646">
    <property type="entry name" value="HEAT_2"/>
    <property type="match status" value="2"/>
</dbReference>
<dbReference type="EMBL" id="JACHVX010000003">
    <property type="protein sequence ID" value="MBB2923232.1"/>
    <property type="molecule type" value="Genomic_DNA"/>
</dbReference>
<feature type="region of interest" description="Disordered" evidence="1">
    <location>
        <begin position="235"/>
        <end position="268"/>
    </location>
</feature>
<comment type="caution">
    <text evidence="2">The sequence shown here is derived from an EMBL/GenBank/DDBJ whole genome shotgun (WGS) entry which is preliminary data.</text>
</comment>
<dbReference type="PANTHER" id="PTHR12697:SF5">
    <property type="entry name" value="DEOXYHYPUSINE HYDROXYLASE"/>
    <property type="match status" value="1"/>
</dbReference>
<reference evidence="2 3" key="1">
    <citation type="submission" date="2020-08" db="EMBL/GenBank/DDBJ databases">
        <title>The Agave Microbiome: Exploring the role of microbial communities in plant adaptations to desert environments.</title>
        <authorList>
            <person name="Partida-Martinez L.P."/>
        </authorList>
    </citation>
    <scope>NUCLEOTIDE SEQUENCE [LARGE SCALE GENOMIC DNA]</scope>
    <source>
        <strain evidence="2 3">RAS26</strain>
    </source>
</reference>
<dbReference type="SUPFAM" id="SSF48371">
    <property type="entry name" value="ARM repeat"/>
    <property type="match status" value="1"/>
</dbReference>
<dbReference type="Gene3D" id="1.25.10.10">
    <property type="entry name" value="Leucine-rich Repeat Variant"/>
    <property type="match status" value="2"/>
</dbReference>
<proteinExistence type="predicted"/>
<dbReference type="AlphaFoldDB" id="A0A7W4UFH9"/>
<dbReference type="Proteomes" id="UP000518206">
    <property type="component" value="Unassembled WGS sequence"/>
</dbReference>
<gene>
    <name evidence="2" type="ORF">FHR80_002157</name>
</gene>
<feature type="compositionally biased region" description="Basic residues" evidence="1">
    <location>
        <begin position="249"/>
        <end position="259"/>
    </location>
</feature>
<dbReference type="GO" id="GO:0016491">
    <property type="term" value="F:oxidoreductase activity"/>
    <property type="evidence" value="ECO:0007669"/>
    <property type="project" value="TreeGrafter"/>
</dbReference>
<organism evidence="2 3">
    <name type="scientific">Cellulomonas cellasea</name>
    <dbReference type="NCBI Taxonomy" id="43670"/>
    <lineage>
        <taxon>Bacteria</taxon>
        <taxon>Bacillati</taxon>
        <taxon>Actinomycetota</taxon>
        <taxon>Actinomycetes</taxon>
        <taxon>Micrococcales</taxon>
        <taxon>Cellulomonadaceae</taxon>
        <taxon>Cellulomonas</taxon>
    </lineage>
</organism>
<accession>A0A7W4UFH9</accession>
<evidence type="ECO:0000313" key="2">
    <source>
        <dbReference type="EMBL" id="MBB2923232.1"/>
    </source>
</evidence>
<dbReference type="InterPro" id="IPR016024">
    <property type="entry name" value="ARM-type_fold"/>
</dbReference>
<name>A0A7W4UFH9_9CELL</name>
<dbReference type="SMART" id="SM00567">
    <property type="entry name" value="EZ_HEAT"/>
    <property type="match status" value="5"/>
</dbReference>
<dbReference type="RefSeq" id="WP_183296104.1">
    <property type="nucleotide sequence ID" value="NZ_JACHVX010000003.1"/>
</dbReference>
<dbReference type="PANTHER" id="PTHR12697">
    <property type="entry name" value="PBS LYASE HEAT-LIKE PROTEIN"/>
    <property type="match status" value="1"/>
</dbReference>
<evidence type="ECO:0000313" key="3">
    <source>
        <dbReference type="Proteomes" id="UP000518206"/>
    </source>
</evidence>
<protein>
    <submittedName>
        <fullName evidence="2">HEAT repeat protein</fullName>
    </submittedName>
</protein>
<evidence type="ECO:0000256" key="1">
    <source>
        <dbReference type="SAM" id="MobiDB-lite"/>
    </source>
</evidence>
<dbReference type="InterPro" id="IPR004155">
    <property type="entry name" value="PBS_lyase_HEAT"/>
</dbReference>
<sequence>MLVTRSQLTHRDREVRVEAVQGLVTLAGYGDDEARELLREIVTDYRDFDVEIYSRALNRVEVFGDQRLAEPLLAALGDTDHGCQLHTAEACGRLGVRAAEPLLVALVEHPQVLVRESACYALGDLEATTAVCALARSLDDESEYVRAAAGEVLADLGGADAIEALWSAFRARRYRRPHYLAQALARCGPDIHDRLVEATAHDDPEIRFWAATALGATGEERFEPVLARLAADDHATTPTGAHVSTGAKKALRSSRRRRERRDSGQPAL</sequence>